<evidence type="ECO:0000256" key="1">
    <source>
        <dbReference type="ARBA" id="ARBA00011842"/>
    </source>
</evidence>
<dbReference type="AlphaFoldDB" id="A0A822XG14"/>
<dbReference type="PANTHER" id="PTHR42995:SF5">
    <property type="entry name" value="ACETYL-COENZYME A CARBOXYLASE CARBOXYL TRANSFERASE SUBUNIT BETA, CHLOROPLASTIC"/>
    <property type="match status" value="1"/>
</dbReference>
<name>A0A822XG14_NELNU</name>
<evidence type="ECO:0000256" key="3">
    <source>
        <dbReference type="ARBA" id="ARBA00022771"/>
    </source>
</evidence>
<feature type="domain" description="CoA carboxyltransferase N-terminal" evidence="5">
    <location>
        <begin position="1"/>
        <end position="77"/>
    </location>
</feature>
<accession>A0A822XG14</accession>
<organism evidence="6 7">
    <name type="scientific">Nelumbo nucifera</name>
    <name type="common">Sacred lotus</name>
    <dbReference type="NCBI Taxonomy" id="4432"/>
    <lineage>
        <taxon>Eukaryota</taxon>
        <taxon>Viridiplantae</taxon>
        <taxon>Streptophyta</taxon>
        <taxon>Embryophyta</taxon>
        <taxon>Tracheophyta</taxon>
        <taxon>Spermatophyta</taxon>
        <taxon>Magnoliopsida</taxon>
        <taxon>Proteales</taxon>
        <taxon>Nelumbonaceae</taxon>
        <taxon>Nelumbo</taxon>
    </lineage>
</organism>
<dbReference type="SUPFAM" id="SSF52096">
    <property type="entry name" value="ClpP/crotonase"/>
    <property type="match status" value="1"/>
</dbReference>
<keyword evidence="3" id="KW-0479">Metal-binding</keyword>
<sequence length="77" mass="8870">MLRNIVIVEPNAYIAFSGKRVVEQTLKNTIPNNSQAAEYSFHKGLFDPIVPRNLLKDVMSELFHLHDFFPLNQNSIK</sequence>
<keyword evidence="7" id="KW-1185">Reference proteome</keyword>
<dbReference type="GO" id="GO:0016740">
    <property type="term" value="F:transferase activity"/>
    <property type="evidence" value="ECO:0007669"/>
    <property type="project" value="UniProtKB-KW"/>
</dbReference>
<dbReference type="GO" id="GO:0003989">
    <property type="term" value="F:acetyl-CoA carboxylase activity"/>
    <property type="evidence" value="ECO:0007669"/>
    <property type="project" value="InterPro"/>
</dbReference>
<dbReference type="Gene3D" id="3.90.226.10">
    <property type="entry name" value="2-enoyl-CoA Hydratase, Chain A, domain 1"/>
    <property type="match status" value="1"/>
</dbReference>
<keyword evidence="2" id="KW-0808">Transferase</keyword>
<evidence type="ECO:0000313" key="6">
    <source>
        <dbReference type="EMBL" id="DAD17956.1"/>
    </source>
</evidence>
<dbReference type="PRINTS" id="PR01070">
    <property type="entry name" value="ACCCTRFRASEB"/>
</dbReference>
<gene>
    <name evidence="6" type="ORF">HUJ06_019419</name>
</gene>
<protein>
    <recommendedName>
        <fullName evidence="5">CoA carboxyltransferase N-terminal domain-containing protein</fullName>
    </recommendedName>
</protein>
<dbReference type="InterPro" id="IPR011762">
    <property type="entry name" value="COA_CT_N"/>
</dbReference>
<dbReference type="GO" id="GO:0009317">
    <property type="term" value="C:acetyl-CoA carboxylase complex"/>
    <property type="evidence" value="ECO:0007669"/>
    <property type="project" value="InterPro"/>
</dbReference>
<evidence type="ECO:0000256" key="2">
    <source>
        <dbReference type="ARBA" id="ARBA00022679"/>
    </source>
</evidence>
<keyword evidence="4" id="KW-0862">Zinc</keyword>
<comment type="caution">
    <text evidence="6">The sequence shown here is derived from an EMBL/GenBank/DDBJ whole genome shotgun (WGS) entry which is preliminary data.</text>
</comment>
<dbReference type="InterPro" id="IPR029045">
    <property type="entry name" value="ClpP/crotonase-like_dom_sf"/>
</dbReference>
<comment type="subunit">
    <text evidence="1">Acetyl-CoA carboxylase is a heterohexamer composed of biotin carboxyl carrier protein, biotin carboxylase and 2 subunits each of ACCase subunit alpha and ACCase plastid-coded subunit beta (accD).</text>
</comment>
<dbReference type="Proteomes" id="UP000607653">
    <property type="component" value="Unassembled WGS sequence"/>
</dbReference>
<dbReference type="GO" id="GO:0006633">
    <property type="term" value="P:fatty acid biosynthetic process"/>
    <property type="evidence" value="ECO:0007669"/>
    <property type="project" value="InterPro"/>
</dbReference>
<evidence type="ECO:0000313" key="7">
    <source>
        <dbReference type="Proteomes" id="UP000607653"/>
    </source>
</evidence>
<dbReference type="GO" id="GO:0008270">
    <property type="term" value="F:zinc ion binding"/>
    <property type="evidence" value="ECO:0007669"/>
    <property type="project" value="UniProtKB-KW"/>
</dbReference>
<dbReference type="InterPro" id="IPR000438">
    <property type="entry name" value="Acetyl_CoA_COase_Trfase_b_su"/>
</dbReference>
<dbReference type="PROSITE" id="PS50980">
    <property type="entry name" value="COA_CT_NTER"/>
    <property type="match status" value="1"/>
</dbReference>
<dbReference type="EMBL" id="DUZY01000001">
    <property type="protein sequence ID" value="DAD17956.1"/>
    <property type="molecule type" value="Genomic_DNA"/>
</dbReference>
<reference evidence="6 7" key="1">
    <citation type="journal article" date="2020" name="Mol. Biol. Evol.">
        <title>Distinct Expression and Methylation Patterns for Genes with Different Fates following a Single Whole-Genome Duplication in Flowering Plants.</title>
        <authorList>
            <person name="Shi T."/>
            <person name="Rahmani R.S."/>
            <person name="Gugger P.F."/>
            <person name="Wang M."/>
            <person name="Li H."/>
            <person name="Zhang Y."/>
            <person name="Li Z."/>
            <person name="Wang Q."/>
            <person name="Van de Peer Y."/>
            <person name="Marchal K."/>
            <person name="Chen J."/>
        </authorList>
    </citation>
    <scope>NUCLEOTIDE SEQUENCE [LARGE SCALE GENOMIC DNA]</scope>
    <source>
        <tissue evidence="6">Leaf</tissue>
    </source>
</reference>
<keyword evidence="3" id="KW-0863">Zinc-finger</keyword>
<dbReference type="PANTHER" id="PTHR42995">
    <property type="entry name" value="ACETYL-COENZYME A CARBOXYLASE CARBOXYL TRANSFERASE SUBUNIT BETA, CHLOROPLASTIC"/>
    <property type="match status" value="1"/>
</dbReference>
<proteinExistence type="predicted"/>
<evidence type="ECO:0000256" key="4">
    <source>
        <dbReference type="ARBA" id="ARBA00022833"/>
    </source>
</evidence>
<evidence type="ECO:0000259" key="5">
    <source>
        <dbReference type="PROSITE" id="PS50980"/>
    </source>
</evidence>